<organism evidence="15 16">
    <name type="scientific">Pontibacillus salicampi</name>
    <dbReference type="NCBI Taxonomy" id="1449801"/>
    <lineage>
        <taxon>Bacteria</taxon>
        <taxon>Bacillati</taxon>
        <taxon>Bacillota</taxon>
        <taxon>Bacilli</taxon>
        <taxon>Bacillales</taxon>
        <taxon>Bacillaceae</taxon>
        <taxon>Pontibacillus</taxon>
    </lineage>
</organism>
<comment type="caution">
    <text evidence="15">The sequence shown here is derived from an EMBL/GenBank/DDBJ whole genome shotgun (WGS) entry which is preliminary data.</text>
</comment>
<evidence type="ECO:0000256" key="6">
    <source>
        <dbReference type="ARBA" id="ARBA00022989"/>
    </source>
</evidence>
<evidence type="ECO:0000256" key="3">
    <source>
        <dbReference type="ARBA" id="ARBA00022475"/>
    </source>
</evidence>
<dbReference type="NCBIfam" id="TIGR00350">
    <property type="entry name" value="lytR_cpsA_psr"/>
    <property type="match status" value="1"/>
</dbReference>
<dbReference type="Proteomes" id="UP001589836">
    <property type="component" value="Unassembled WGS sequence"/>
</dbReference>
<evidence type="ECO:0000256" key="8">
    <source>
        <dbReference type="ARBA" id="ARBA00023136"/>
    </source>
</evidence>
<evidence type="ECO:0000259" key="14">
    <source>
        <dbReference type="Pfam" id="PF03816"/>
    </source>
</evidence>
<keyword evidence="6 13" id="KW-1133">Transmembrane helix</keyword>
<keyword evidence="3" id="KW-1003">Cell membrane</keyword>
<keyword evidence="8 13" id="KW-0472">Membrane</keyword>
<feature type="domain" description="Cell envelope-related transcriptional attenuator" evidence="14">
    <location>
        <begin position="98"/>
        <end position="247"/>
    </location>
</feature>
<dbReference type="EMBL" id="JBHLTP010000011">
    <property type="protein sequence ID" value="MFC0524783.1"/>
    <property type="molecule type" value="Genomic_DNA"/>
</dbReference>
<feature type="transmembrane region" description="Helical" evidence="13">
    <location>
        <begin position="20"/>
        <end position="38"/>
    </location>
</feature>
<accession>A0ABV6LQU4</accession>
<evidence type="ECO:0000256" key="1">
    <source>
        <dbReference type="ARBA" id="ARBA00004401"/>
    </source>
</evidence>
<gene>
    <name evidence="15" type="ORF">ACFFGV_14490</name>
</gene>
<evidence type="ECO:0000256" key="10">
    <source>
        <dbReference type="ARBA" id="ARBA00037178"/>
    </source>
</evidence>
<dbReference type="InterPro" id="IPR004474">
    <property type="entry name" value="LytR_CpsA_psr"/>
</dbReference>
<dbReference type="InterPro" id="IPR050922">
    <property type="entry name" value="LytR/CpsA/Psr_CW_biosynth"/>
</dbReference>
<evidence type="ECO:0000256" key="13">
    <source>
        <dbReference type="SAM" id="Phobius"/>
    </source>
</evidence>
<keyword evidence="4 13" id="KW-0812">Transmembrane</keyword>
<proteinExistence type="inferred from homology"/>
<evidence type="ECO:0000256" key="9">
    <source>
        <dbReference type="ARBA" id="ARBA00023163"/>
    </source>
</evidence>
<dbReference type="PANTHER" id="PTHR33392">
    <property type="entry name" value="POLYISOPRENYL-TEICHOIC ACID--PEPTIDOGLYCAN TEICHOIC ACID TRANSFERASE TAGU"/>
    <property type="match status" value="1"/>
</dbReference>
<evidence type="ECO:0000256" key="5">
    <source>
        <dbReference type="ARBA" id="ARBA00022968"/>
    </source>
</evidence>
<keyword evidence="16" id="KW-1185">Reference proteome</keyword>
<evidence type="ECO:0000256" key="11">
    <source>
        <dbReference type="ARBA" id="ARBA00040752"/>
    </source>
</evidence>
<evidence type="ECO:0000256" key="4">
    <source>
        <dbReference type="ARBA" id="ARBA00022692"/>
    </source>
</evidence>
<name>A0ABV6LQU4_9BACI</name>
<keyword evidence="9" id="KW-0804">Transcription</keyword>
<evidence type="ECO:0000256" key="12">
    <source>
        <dbReference type="SAM" id="MobiDB-lite"/>
    </source>
</evidence>
<evidence type="ECO:0000256" key="7">
    <source>
        <dbReference type="ARBA" id="ARBA00023015"/>
    </source>
</evidence>
<feature type="compositionally biased region" description="Basic and acidic residues" evidence="12">
    <location>
        <begin position="57"/>
        <end position="72"/>
    </location>
</feature>
<feature type="region of interest" description="Disordered" evidence="12">
    <location>
        <begin position="329"/>
        <end position="351"/>
    </location>
</feature>
<comment type="function">
    <text evidence="10">Involved in SarA attenuation. Affects resistance to oxacillin and teicoplanin, as well as the synthesis of virulence factors.</text>
</comment>
<comment type="subcellular location">
    <subcellularLocation>
        <location evidence="1">Cell membrane</location>
        <topology evidence="1">Single-pass type II membrane protein</topology>
    </subcellularLocation>
</comment>
<comment type="similarity">
    <text evidence="2">Belongs to the LytR/CpsA/Psr (LCP) family.</text>
</comment>
<dbReference type="PANTHER" id="PTHR33392:SF8">
    <property type="entry name" value="REGULATORY PROTEIN MSRR"/>
    <property type="match status" value="1"/>
</dbReference>
<keyword evidence="7" id="KW-0805">Transcription regulation</keyword>
<reference evidence="15 16" key="1">
    <citation type="submission" date="2024-09" db="EMBL/GenBank/DDBJ databases">
        <authorList>
            <person name="Sun Q."/>
            <person name="Mori K."/>
        </authorList>
    </citation>
    <scope>NUCLEOTIDE SEQUENCE [LARGE SCALE GENOMIC DNA]</scope>
    <source>
        <strain evidence="15 16">NCAIM B.02529</strain>
    </source>
</reference>
<dbReference type="Gene3D" id="3.40.630.190">
    <property type="entry name" value="LCP protein"/>
    <property type="match status" value="1"/>
</dbReference>
<evidence type="ECO:0000313" key="15">
    <source>
        <dbReference type="EMBL" id="MFC0524783.1"/>
    </source>
</evidence>
<dbReference type="RefSeq" id="WP_377349140.1">
    <property type="nucleotide sequence ID" value="NZ_JBHLTP010000011.1"/>
</dbReference>
<sequence length="351" mass="39466">MSGKRVVRVRKKRRLRKRRVLLAGIIVLLLSIVSYSSFQFVAGQNLGSENGGIGNSDENKEKTEQFENRQEYDFEEPEDKKINILFVGSDQREEEVSRTDTIMIGQYDTESGEAKLVSIMRDTFVEIPEYGYNKINASYAIGDVALLTETIESNFGVPIDHYAVVNFNGFKDIINTIAPSGIEMDVEKRMQYQSGSGDVNIDLYPGEQMLDGEELLNYARFRSDSESDFGRVRRQQQVMSALKEEMLSFSSVPSLPKTAGLLTSYIATDMTNTEIMNYGRKFLLDPPENMETKRIPVEGSYTNERIEGKGAVLSHNEEQNRQAIQEFLNGTGATANTETESTNEESISSPS</sequence>
<feature type="compositionally biased region" description="Low complexity" evidence="12">
    <location>
        <begin position="330"/>
        <end position="351"/>
    </location>
</feature>
<feature type="region of interest" description="Disordered" evidence="12">
    <location>
        <begin position="49"/>
        <end position="72"/>
    </location>
</feature>
<dbReference type="Pfam" id="PF03816">
    <property type="entry name" value="LytR_cpsA_psr"/>
    <property type="match status" value="1"/>
</dbReference>
<protein>
    <recommendedName>
        <fullName evidence="11">Regulatory protein MsrR</fullName>
    </recommendedName>
</protein>
<keyword evidence="5" id="KW-0735">Signal-anchor</keyword>
<evidence type="ECO:0000313" key="16">
    <source>
        <dbReference type="Proteomes" id="UP001589836"/>
    </source>
</evidence>
<evidence type="ECO:0000256" key="2">
    <source>
        <dbReference type="ARBA" id="ARBA00006068"/>
    </source>
</evidence>